<comment type="caution">
    <text evidence="1">The sequence shown here is derived from an EMBL/GenBank/DDBJ whole genome shotgun (WGS) entry which is preliminary data.</text>
</comment>
<organism evidence="1 2">
    <name type="scientific">Candidatus Portnoybacteria bacterium CG10_big_fil_rev_8_21_14_0_10_43_39</name>
    <dbReference type="NCBI Taxonomy" id="1974815"/>
    <lineage>
        <taxon>Bacteria</taxon>
        <taxon>Candidatus Portnoyibacteriota</taxon>
    </lineage>
</organism>
<dbReference type="EMBL" id="PFDZ01000047">
    <property type="protein sequence ID" value="PJE59123.1"/>
    <property type="molecule type" value="Genomic_DNA"/>
</dbReference>
<name>A0A2M8KGY0_9BACT</name>
<protein>
    <submittedName>
        <fullName evidence="1">Uncharacterized protein</fullName>
    </submittedName>
</protein>
<gene>
    <name evidence="1" type="ORF">COU84_02130</name>
</gene>
<proteinExistence type="predicted"/>
<accession>A0A2M8KGY0</accession>
<evidence type="ECO:0000313" key="2">
    <source>
        <dbReference type="Proteomes" id="UP000231255"/>
    </source>
</evidence>
<reference evidence="2" key="1">
    <citation type="submission" date="2017-09" db="EMBL/GenBank/DDBJ databases">
        <title>Depth-based differentiation of microbial function through sediment-hosted aquifers and enrichment of novel symbionts in the deep terrestrial subsurface.</title>
        <authorList>
            <person name="Probst A.J."/>
            <person name="Ladd B."/>
            <person name="Jarett J.K."/>
            <person name="Geller-Mcgrath D.E."/>
            <person name="Sieber C.M.K."/>
            <person name="Emerson J.B."/>
            <person name="Anantharaman K."/>
            <person name="Thomas B.C."/>
            <person name="Malmstrom R."/>
            <person name="Stieglmeier M."/>
            <person name="Klingl A."/>
            <person name="Woyke T."/>
            <person name="Ryan C.M."/>
            <person name="Banfield J.F."/>
        </authorList>
    </citation>
    <scope>NUCLEOTIDE SEQUENCE [LARGE SCALE GENOMIC DNA]</scope>
</reference>
<dbReference type="AlphaFoldDB" id="A0A2M8KGY0"/>
<sequence>MKTRKVLEKNVLPEYMRWLPVIYDKMGGMGRFLKIKRKKQKRLLKGLSSEERVCEALYQLKNNPKSRVTRFINTSAIQKLDNIGWDFLLVVVSGAIQKFVPVQVKSSLILAKKYAENHRGENILVITVEKRDTCLSLMRKIEAGLIRMP</sequence>
<dbReference type="Proteomes" id="UP000231255">
    <property type="component" value="Unassembled WGS sequence"/>
</dbReference>
<evidence type="ECO:0000313" key="1">
    <source>
        <dbReference type="EMBL" id="PJE59123.1"/>
    </source>
</evidence>